<protein>
    <submittedName>
        <fullName evidence="1">Uncharacterized protein</fullName>
    </submittedName>
</protein>
<dbReference type="EMBL" id="UOEQ01000586">
    <property type="protein sequence ID" value="VAW25208.1"/>
    <property type="molecule type" value="Genomic_DNA"/>
</dbReference>
<reference evidence="1" key="1">
    <citation type="submission" date="2018-06" db="EMBL/GenBank/DDBJ databases">
        <authorList>
            <person name="Zhirakovskaya E."/>
        </authorList>
    </citation>
    <scope>NUCLEOTIDE SEQUENCE</scope>
</reference>
<gene>
    <name evidence="1" type="ORF">MNBD_ALPHA11-713</name>
</gene>
<proteinExistence type="predicted"/>
<feature type="non-terminal residue" evidence="1">
    <location>
        <position position="28"/>
    </location>
</feature>
<accession>A0A3B0U4C8</accession>
<name>A0A3B0U4C8_9ZZZZ</name>
<organism evidence="1">
    <name type="scientific">hydrothermal vent metagenome</name>
    <dbReference type="NCBI Taxonomy" id="652676"/>
    <lineage>
        <taxon>unclassified sequences</taxon>
        <taxon>metagenomes</taxon>
        <taxon>ecological metagenomes</taxon>
    </lineage>
</organism>
<evidence type="ECO:0000313" key="1">
    <source>
        <dbReference type="EMBL" id="VAW25208.1"/>
    </source>
</evidence>
<dbReference type="AlphaFoldDB" id="A0A3B0U4C8"/>
<sequence>MTFMRKILSVFYVGLILLAAAMPAARAA</sequence>